<reference evidence="1" key="2">
    <citation type="journal article" date="2015" name="Fish Shellfish Immunol.">
        <title>Early steps in the European eel (Anguilla anguilla)-Vibrio vulnificus interaction in the gills: Role of the RtxA13 toxin.</title>
        <authorList>
            <person name="Callol A."/>
            <person name="Pajuelo D."/>
            <person name="Ebbesson L."/>
            <person name="Teles M."/>
            <person name="MacKenzie S."/>
            <person name="Amaro C."/>
        </authorList>
    </citation>
    <scope>NUCLEOTIDE SEQUENCE</scope>
</reference>
<proteinExistence type="predicted"/>
<accession>A0A0E9RSV9</accession>
<name>A0A0E9RSV9_ANGAN</name>
<protein>
    <submittedName>
        <fullName evidence="1">Uncharacterized protein</fullName>
    </submittedName>
</protein>
<dbReference type="EMBL" id="GBXM01076351">
    <property type="protein sequence ID" value="JAH32226.1"/>
    <property type="molecule type" value="Transcribed_RNA"/>
</dbReference>
<organism evidence="1">
    <name type="scientific">Anguilla anguilla</name>
    <name type="common">European freshwater eel</name>
    <name type="synonym">Muraena anguilla</name>
    <dbReference type="NCBI Taxonomy" id="7936"/>
    <lineage>
        <taxon>Eukaryota</taxon>
        <taxon>Metazoa</taxon>
        <taxon>Chordata</taxon>
        <taxon>Craniata</taxon>
        <taxon>Vertebrata</taxon>
        <taxon>Euteleostomi</taxon>
        <taxon>Actinopterygii</taxon>
        <taxon>Neopterygii</taxon>
        <taxon>Teleostei</taxon>
        <taxon>Anguilliformes</taxon>
        <taxon>Anguillidae</taxon>
        <taxon>Anguilla</taxon>
    </lineage>
</organism>
<evidence type="ECO:0000313" key="1">
    <source>
        <dbReference type="EMBL" id="JAH32226.1"/>
    </source>
</evidence>
<dbReference type="AlphaFoldDB" id="A0A0E9RSV9"/>
<reference evidence="1" key="1">
    <citation type="submission" date="2014-11" db="EMBL/GenBank/DDBJ databases">
        <authorList>
            <person name="Amaro Gonzalez C."/>
        </authorList>
    </citation>
    <scope>NUCLEOTIDE SEQUENCE</scope>
</reference>
<sequence>MHLTEMICVFSPTLPFISECYIGSINKTIV</sequence>